<accession>A0AAQ3S988</accession>
<name>A0AAQ3S988_VIGMU</name>
<dbReference type="Proteomes" id="UP001374535">
    <property type="component" value="Chromosome 1"/>
</dbReference>
<dbReference type="EMBL" id="CP144700">
    <property type="protein sequence ID" value="WVZ22202.1"/>
    <property type="molecule type" value="Genomic_DNA"/>
</dbReference>
<sequence>MPEKCKQTPLVILLSSSYETGSFLLLLSPSCVHSGDPPKLVSCKTFSCRSCMRIPCSAQPLTTFVLLLPPQSCLLSGLNSAILLQESQFHIDDHDHDHDPP</sequence>
<keyword evidence="2" id="KW-1185">Reference proteome</keyword>
<dbReference type="AlphaFoldDB" id="A0AAQ3S988"/>
<organism evidence="1 2">
    <name type="scientific">Vigna mungo</name>
    <name type="common">Black gram</name>
    <name type="synonym">Phaseolus mungo</name>
    <dbReference type="NCBI Taxonomy" id="3915"/>
    <lineage>
        <taxon>Eukaryota</taxon>
        <taxon>Viridiplantae</taxon>
        <taxon>Streptophyta</taxon>
        <taxon>Embryophyta</taxon>
        <taxon>Tracheophyta</taxon>
        <taxon>Spermatophyta</taxon>
        <taxon>Magnoliopsida</taxon>
        <taxon>eudicotyledons</taxon>
        <taxon>Gunneridae</taxon>
        <taxon>Pentapetalae</taxon>
        <taxon>rosids</taxon>
        <taxon>fabids</taxon>
        <taxon>Fabales</taxon>
        <taxon>Fabaceae</taxon>
        <taxon>Papilionoideae</taxon>
        <taxon>50 kb inversion clade</taxon>
        <taxon>NPAAA clade</taxon>
        <taxon>indigoferoid/millettioid clade</taxon>
        <taxon>Phaseoleae</taxon>
        <taxon>Vigna</taxon>
    </lineage>
</organism>
<reference evidence="1 2" key="1">
    <citation type="journal article" date="2023" name="Life. Sci Alliance">
        <title>Evolutionary insights into 3D genome organization and epigenetic landscape of Vigna mungo.</title>
        <authorList>
            <person name="Junaid A."/>
            <person name="Singh B."/>
            <person name="Bhatia S."/>
        </authorList>
    </citation>
    <scope>NUCLEOTIDE SEQUENCE [LARGE SCALE GENOMIC DNA]</scope>
    <source>
        <strain evidence="1">Urdbean</strain>
    </source>
</reference>
<gene>
    <name evidence="1" type="ORF">V8G54_000746</name>
</gene>
<evidence type="ECO:0000313" key="1">
    <source>
        <dbReference type="EMBL" id="WVZ22202.1"/>
    </source>
</evidence>
<proteinExistence type="predicted"/>
<protein>
    <submittedName>
        <fullName evidence="1">Uncharacterized protein</fullName>
    </submittedName>
</protein>
<evidence type="ECO:0000313" key="2">
    <source>
        <dbReference type="Proteomes" id="UP001374535"/>
    </source>
</evidence>